<evidence type="ECO:0000256" key="10">
    <source>
        <dbReference type="ARBA" id="ARBA00023225"/>
    </source>
</evidence>
<dbReference type="Pfam" id="PF02050">
    <property type="entry name" value="FliJ"/>
    <property type="match status" value="1"/>
</dbReference>
<evidence type="ECO:0000256" key="8">
    <source>
        <dbReference type="ARBA" id="ARBA00022927"/>
    </source>
</evidence>
<evidence type="ECO:0000313" key="12">
    <source>
        <dbReference type="Proteomes" id="UP001499988"/>
    </source>
</evidence>
<accession>A0ABP9EXH9</accession>
<keyword evidence="12" id="KW-1185">Reference proteome</keyword>
<dbReference type="Gene3D" id="1.10.287.1700">
    <property type="match status" value="1"/>
</dbReference>
<dbReference type="RefSeq" id="WP_345335495.1">
    <property type="nucleotide sequence ID" value="NZ_BAABJZ010000077.1"/>
</dbReference>
<evidence type="ECO:0000256" key="4">
    <source>
        <dbReference type="ARBA" id="ARBA00022448"/>
    </source>
</evidence>
<dbReference type="InterPro" id="IPR053716">
    <property type="entry name" value="Flag_assembly_chemotaxis_eff"/>
</dbReference>
<name>A0ABP9EXH9_9GAMM</name>
<evidence type="ECO:0000256" key="1">
    <source>
        <dbReference type="ARBA" id="ARBA00004413"/>
    </source>
</evidence>
<evidence type="ECO:0000256" key="3">
    <source>
        <dbReference type="ARBA" id="ARBA00020392"/>
    </source>
</evidence>
<keyword evidence="5" id="KW-1003">Cell membrane</keyword>
<proteinExistence type="inferred from homology"/>
<keyword evidence="8" id="KW-0653">Protein transport</keyword>
<evidence type="ECO:0000256" key="5">
    <source>
        <dbReference type="ARBA" id="ARBA00022475"/>
    </source>
</evidence>
<organism evidence="11 12">
    <name type="scientific">Ferrimonas pelagia</name>
    <dbReference type="NCBI Taxonomy" id="1177826"/>
    <lineage>
        <taxon>Bacteria</taxon>
        <taxon>Pseudomonadati</taxon>
        <taxon>Pseudomonadota</taxon>
        <taxon>Gammaproteobacteria</taxon>
        <taxon>Alteromonadales</taxon>
        <taxon>Ferrimonadaceae</taxon>
        <taxon>Ferrimonas</taxon>
    </lineage>
</organism>
<dbReference type="Proteomes" id="UP001499988">
    <property type="component" value="Unassembled WGS sequence"/>
</dbReference>
<dbReference type="EMBL" id="BAABJZ010000077">
    <property type="protein sequence ID" value="GAA4888725.1"/>
    <property type="molecule type" value="Genomic_DNA"/>
</dbReference>
<keyword evidence="7" id="KW-1005">Bacterial flagellum biogenesis</keyword>
<keyword evidence="10" id="KW-1006">Bacterial flagellum protein export</keyword>
<protein>
    <recommendedName>
        <fullName evidence="3">Flagellar FliJ protein</fullName>
    </recommendedName>
</protein>
<dbReference type="InterPro" id="IPR012823">
    <property type="entry name" value="Flagell_FliJ"/>
</dbReference>
<evidence type="ECO:0000256" key="9">
    <source>
        <dbReference type="ARBA" id="ARBA00023136"/>
    </source>
</evidence>
<comment type="similarity">
    <text evidence="2">Belongs to the FliJ family.</text>
</comment>
<comment type="caution">
    <text evidence="11">The sequence shown here is derived from an EMBL/GenBank/DDBJ whole genome shotgun (WGS) entry which is preliminary data.</text>
</comment>
<evidence type="ECO:0000256" key="6">
    <source>
        <dbReference type="ARBA" id="ARBA00022500"/>
    </source>
</evidence>
<keyword evidence="4" id="KW-0813">Transport</keyword>
<evidence type="ECO:0000256" key="2">
    <source>
        <dbReference type="ARBA" id="ARBA00010004"/>
    </source>
</evidence>
<comment type="subcellular location">
    <subcellularLocation>
        <location evidence="1">Cell membrane</location>
        <topology evidence="1">Peripheral membrane protein</topology>
        <orientation evidence="1">Cytoplasmic side</orientation>
    </subcellularLocation>
</comment>
<reference evidence="12" key="1">
    <citation type="journal article" date="2019" name="Int. J. Syst. Evol. Microbiol.">
        <title>The Global Catalogue of Microorganisms (GCM) 10K type strain sequencing project: providing services to taxonomists for standard genome sequencing and annotation.</title>
        <authorList>
            <consortium name="The Broad Institute Genomics Platform"/>
            <consortium name="The Broad Institute Genome Sequencing Center for Infectious Disease"/>
            <person name="Wu L."/>
            <person name="Ma J."/>
        </authorList>
    </citation>
    <scope>NUCLEOTIDE SEQUENCE [LARGE SCALE GENOMIC DNA]</scope>
    <source>
        <strain evidence="12">JCM 18401</strain>
    </source>
</reference>
<evidence type="ECO:0000313" key="11">
    <source>
        <dbReference type="EMBL" id="GAA4888725.1"/>
    </source>
</evidence>
<sequence length="139" mass="16288">MADPIRLLREQQEKRLLALGDQRSQRQQRLSALDLRQRQLQGLVGEYSGCGAEQNVLLLRNRSQMGQQLRPLISQCERQLEVAKQDLASIDRQWQRQLGRRQGLVWLEEENARTAQRVALRNEQKQMDEFAARANKARR</sequence>
<keyword evidence="6" id="KW-0145">Chemotaxis</keyword>
<gene>
    <name evidence="11" type="ORF">GCM10023333_22570</name>
</gene>
<keyword evidence="9" id="KW-0472">Membrane</keyword>
<evidence type="ECO:0000256" key="7">
    <source>
        <dbReference type="ARBA" id="ARBA00022795"/>
    </source>
</evidence>